<comment type="caution">
    <text evidence="1">The sequence shown here is derived from an EMBL/GenBank/DDBJ whole genome shotgun (WGS) entry which is preliminary data.</text>
</comment>
<dbReference type="SUPFAM" id="SSF54909">
    <property type="entry name" value="Dimeric alpha+beta barrel"/>
    <property type="match status" value="1"/>
</dbReference>
<reference evidence="1" key="1">
    <citation type="journal article" date="2015" name="Int. J. Syst. Evol. Microbiol.">
        <title>Rhizobium alvei sp. nov., isolated from a freshwater river.</title>
        <authorList>
            <person name="Sheu S.Y."/>
            <person name="Huang H.W."/>
            <person name="Young C.C."/>
            <person name="Chen W.M."/>
        </authorList>
    </citation>
    <scope>NUCLEOTIDE SEQUENCE</scope>
    <source>
        <strain evidence="1">TNR-22</strain>
    </source>
</reference>
<name>A0ABT8YNC1_9HYPH</name>
<sequence>MQDTIIELARIKLKDGIDEARLVETSERFQRAFLDRVPGFLGRELMKADDGSYMDLVHWQSSIHADAAMKQASESVECRDYFGLMDMSDDDPHSGVRLFQLLADYPAH</sequence>
<keyword evidence="2" id="KW-1185">Reference proteome</keyword>
<protein>
    <recommendedName>
        <fullName evidence="3">ABM domain-containing protein</fullName>
    </recommendedName>
</protein>
<evidence type="ECO:0008006" key="3">
    <source>
        <dbReference type="Google" id="ProtNLM"/>
    </source>
</evidence>
<evidence type="ECO:0000313" key="2">
    <source>
        <dbReference type="Proteomes" id="UP001174932"/>
    </source>
</evidence>
<dbReference type="EMBL" id="JAUOZU010000008">
    <property type="protein sequence ID" value="MDO6964762.1"/>
    <property type="molecule type" value="Genomic_DNA"/>
</dbReference>
<dbReference type="Gene3D" id="3.30.70.100">
    <property type="match status" value="1"/>
</dbReference>
<dbReference type="Proteomes" id="UP001174932">
    <property type="component" value="Unassembled WGS sequence"/>
</dbReference>
<proteinExistence type="predicted"/>
<dbReference type="InterPro" id="IPR011008">
    <property type="entry name" value="Dimeric_a/b-barrel"/>
</dbReference>
<evidence type="ECO:0000313" key="1">
    <source>
        <dbReference type="EMBL" id="MDO6964762.1"/>
    </source>
</evidence>
<reference evidence="1" key="2">
    <citation type="submission" date="2023-07" db="EMBL/GenBank/DDBJ databases">
        <authorList>
            <person name="Shen H."/>
        </authorList>
    </citation>
    <scope>NUCLEOTIDE SEQUENCE</scope>
    <source>
        <strain evidence="1">TNR-22</strain>
    </source>
</reference>
<gene>
    <name evidence="1" type="ORF">Q4481_12410</name>
</gene>
<organism evidence="1 2">
    <name type="scientific">Rhizobium alvei</name>
    <dbReference type="NCBI Taxonomy" id="1132659"/>
    <lineage>
        <taxon>Bacteria</taxon>
        <taxon>Pseudomonadati</taxon>
        <taxon>Pseudomonadota</taxon>
        <taxon>Alphaproteobacteria</taxon>
        <taxon>Hyphomicrobiales</taxon>
        <taxon>Rhizobiaceae</taxon>
        <taxon>Rhizobium/Agrobacterium group</taxon>
        <taxon>Rhizobium</taxon>
    </lineage>
</organism>
<dbReference type="RefSeq" id="WP_304376693.1">
    <property type="nucleotide sequence ID" value="NZ_JAUOZU010000008.1"/>
</dbReference>
<accession>A0ABT8YNC1</accession>